<feature type="chain" id="PRO_5042824993" description="VWA7 N-terminal domain-containing protein" evidence="1">
    <location>
        <begin position="17"/>
        <end position="285"/>
    </location>
</feature>
<name>A0AAN9DKK5_9TELE</name>
<keyword evidence="4" id="KW-1185">Reference proteome</keyword>
<dbReference type="PANTHER" id="PTHR14905">
    <property type="entry name" value="NG37"/>
    <property type="match status" value="1"/>
</dbReference>
<evidence type="ECO:0000259" key="2">
    <source>
        <dbReference type="Pfam" id="PF25107"/>
    </source>
</evidence>
<dbReference type="PANTHER" id="PTHR14905:SF18">
    <property type="entry name" value="VON WILLEBRAND FACTOR A DOMAIN-CONTAINING 10, TANDEM DUPLICATE 1-RELATED"/>
    <property type="match status" value="1"/>
</dbReference>
<proteinExistence type="predicted"/>
<gene>
    <name evidence="3" type="ORF">R3I93_002412</name>
</gene>
<protein>
    <recommendedName>
        <fullName evidence="2">VWA7 N-terminal domain-containing protein</fullName>
    </recommendedName>
</protein>
<keyword evidence="1" id="KW-0732">Signal</keyword>
<reference evidence="3 4" key="1">
    <citation type="submission" date="2024-02" db="EMBL/GenBank/DDBJ databases">
        <title>Chromosome-level genome assembly of the Eurasian Minnow (Phoxinus phoxinus).</title>
        <authorList>
            <person name="Oriowo T.O."/>
            <person name="Martin S."/>
            <person name="Stange M."/>
            <person name="Chrysostomakis Y."/>
            <person name="Brown T."/>
            <person name="Winkler S."/>
            <person name="Kukowka S."/>
            <person name="Myers E.W."/>
            <person name="Bohne A."/>
        </authorList>
    </citation>
    <scope>NUCLEOTIDE SEQUENCE [LARGE SCALE GENOMIC DNA]</scope>
    <source>
        <strain evidence="3">ZFMK-TIS-60720</strain>
        <tissue evidence="3">Whole Organism</tissue>
    </source>
</reference>
<organism evidence="3 4">
    <name type="scientific">Phoxinus phoxinus</name>
    <name type="common">Eurasian minnow</name>
    <dbReference type="NCBI Taxonomy" id="58324"/>
    <lineage>
        <taxon>Eukaryota</taxon>
        <taxon>Metazoa</taxon>
        <taxon>Chordata</taxon>
        <taxon>Craniata</taxon>
        <taxon>Vertebrata</taxon>
        <taxon>Euteleostomi</taxon>
        <taxon>Actinopterygii</taxon>
        <taxon>Neopterygii</taxon>
        <taxon>Teleostei</taxon>
        <taxon>Ostariophysi</taxon>
        <taxon>Cypriniformes</taxon>
        <taxon>Leuciscidae</taxon>
        <taxon>Phoxininae</taxon>
        <taxon>Phoxinus</taxon>
    </lineage>
</organism>
<dbReference type="EMBL" id="JAYKXH010000002">
    <property type="protein sequence ID" value="KAK7175488.1"/>
    <property type="molecule type" value="Genomic_DNA"/>
</dbReference>
<accession>A0AAN9DKK5</accession>
<sequence>MRIAFLLLALLIGVHTFAILKEDNSKNHQEITRMAILRATANVCKSVGGFKETDILNVKTLAKACKKEEFTKNFETGIQMISYYNVITDLEHPGSAKHHFDNEEFVDGKALITNGKQNVINSIKSNKFDDARKALGEILHTLQDFYSHSNWIEMGNTKPCTALINVEENIPNPAGKDTVTCEECSDTKCGAGILKDIIDKKILTSGYFGRTKPKGKCSHGGTLDFTTGIGKSFDGINKDYSKSSHGGQHNDAAKVAIDASVQLLENILKSIPEGGKNFLRYREAT</sequence>
<evidence type="ECO:0000313" key="4">
    <source>
        <dbReference type="Proteomes" id="UP001364617"/>
    </source>
</evidence>
<feature type="domain" description="VWA7 N-terminal" evidence="2">
    <location>
        <begin position="58"/>
        <end position="271"/>
    </location>
</feature>
<dbReference type="AlphaFoldDB" id="A0AAN9DKK5"/>
<comment type="caution">
    <text evidence="3">The sequence shown here is derived from an EMBL/GenBank/DDBJ whole genome shotgun (WGS) entry which is preliminary data.</text>
</comment>
<dbReference type="Pfam" id="PF25107">
    <property type="entry name" value="VWA7_N"/>
    <property type="match status" value="1"/>
</dbReference>
<feature type="signal peptide" evidence="1">
    <location>
        <begin position="1"/>
        <end position="16"/>
    </location>
</feature>
<dbReference type="Proteomes" id="UP001364617">
    <property type="component" value="Unassembled WGS sequence"/>
</dbReference>
<dbReference type="InterPro" id="IPR056862">
    <property type="entry name" value="VWA7_N"/>
</dbReference>
<dbReference type="InterPro" id="IPR052577">
    <property type="entry name" value="VWA7"/>
</dbReference>
<evidence type="ECO:0000313" key="3">
    <source>
        <dbReference type="EMBL" id="KAK7175488.1"/>
    </source>
</evidence>
<evidence type="ECO:0000256" key="1">
    <source>
        <dbReference type="SAM" id="SignalP"/>
    </source>
</evidence>